<dbReference type="SMART" id="SM00349">
    <property type="entry name" value="KRAB"/>
    <property type="match status" value="1"/>
</dbReference>
<evidence type="ECO:0000313" key="4">
    <source>
        <dbReference type="RefSeq" id="XP_030889163.1"/>
    </source>
</evidence>
<gene>
    <name evidence="4" type="primary">LOC115942586</name>
</gene>
<dbReference type="KEGG" id="lww:115942586"/>
<proteinExistence type="predicted"/>
<protein>
    <submittedName>
        <fullName evidence="4">Uncharacterized protein LOC115942586 isoform X1</fullName>
    </submittedName>
</protein>
<dbReference type="AlphaFoldDB" id="A0A7F8R909"/>
<sequence>MMWTWASETEWTRLECPEKALYTDVTLKNYGNAMALRFSVYKTEVISHLESGEALCIWAGQRTIARVWRVVQEGKGEKEVHTTGCYIVSLNGVLPGPSFLPLTLCYQHTRPSLSAGSRPRPSSLPSLTATAWEDEGCTSAFSLRCFCSQPTGIALASSLIELTCPMLSAWERRSTMARSGPASPPWTTWTTEGEADPAGSHISERALSRAVALCCLGGTLPPPPCRSPSVSSDPCTAPRPPPVAGCAGESPAVTEGGVYATFPLHRCLSSGLLAPRRSLATSQFFPFPVLIPRLRNATLKCFL</sequence>
<accession>A0A7F8R909</accession>
<feature type="region of interest" description="Disordered" evidence="1">
    <location>
        <begin position="176"/>
        <end position="201"/>
    </location>
</feature>
<dbReference type="GO" id="GO:0006355">
    <property type="term" value="P:regulation of DNA-templated transcription"/>
    <property type="evidence" value="ECO:0007669"/>
    <property type="project" value="InterPro"/>
</dbReference>
<dbReference type="RefSeq" id="XP_030889163.1">
    <property type="nucleotide sequence ID" value="XM_031033303.1"/>
</dbReference>
<dbReference type="PROSITE" id="PS50805">
    <property type="entry name" value="KRAB"/>
    <property type="match status" value="1"/>
</dbReference>
<dbReference type="Pfam" id="PF01352">
    <property type="entry name" value="KRAB"/>
    <property type="match status" value="1"/>
</dbReference>
<dbReference type="InterPro" id="IPR001909">
    <property type="entry name" value="KRAB"/>
</dbReference>
<name>A0A7F8R909_LEPWE</name>
<feature type="domain" description="KRAB" evidence="2">
    <location>
        <begin position="1"/>
        <end position="70"/>
    </location>
</feature>
<dbReference type="GeneID" id="115942586"/>
<reference evidence="4" key="1">
    <citation type="submission" date="2025-08" db="UniProtKB">
        <authorList>
            <consortium name="RefSeq"/>
        </authorList>
    </citation>
    <scope>IDENTIFICATION</scope>
    <source>
        <tissue evidence="4">Liver</tissue>
    </source>
</reference>
<keyword evidence="3" id="KW-1185">Reference proteome</keyword>
<dbReference type="SUPFAM" id="SSF109640">
    <property type="entry name" value="KRAB domain (Kruppel-associated box)"/>
    <property type="match status" value="1"/>
</dbReference>
<dbReference type="InterPro" id="IPR036051">
    <property type="entry name" value="KRAB_dom_sf"/>
</dbReference>
<evidence type="ECO:0000313" key="3">
    <source>
        <dbReference type="Proteomes" id="UP000245341"/>
    </source>
</evidence>
<evidence type="ECO:0000259" key="2">
    <source>
        <dbReference type="PROSITE" id="PS50805"/>
    </source>
</evidence>
<organism evidence="3 4">
    <name type="scientific">Leptonychotes weddellii</name>
    <name type="common">Weddell seal</name>
    <name type="synonym">Otaria weddellii</name>
    <dbReference type="NCBI Taxonomy" id="9713"/>
    <lineage>
        <taxon>Eukaryota</taxon>
        <taxon>Metazoa</taxon>
        <taxon>Chordata</taxon>
        <taxon>Craniata</taxon>
        <taxon>Vertebrata</taxon>
        <taxon>Euteleostomi</taxon>
        <taxon>Mammalia</taxon>
        <taxon>Eutheria</taxon>
        <taxon>Laurasiatheria</taxon>
        <taxon>Carnivora</taxon>
        <taxon>Caniformia</taxon>
        <taxon>Pinnipedia</taxon>
        <taxon>Phocidae</taxon>
        <taxon>Monachinae</taxon>
        <taxon>Lobodontini</taxon>
        <taxon>Leptonychotes</taxon>
    </lineage>
</organism>
<dbReference type="Proteomes" id="UP000245341">
    <property type="component" value="Unplaced"/>
</dbReference>
<evidence type="ECO:0000256" key="1">
    <source>
        <dbReference type="SAM" id="MobiDB-lite"/>
    </source>
</evidence>